<dbReference type="AlphaFoldDB" id="A0A6C0DQV9"/>
<sequence>MDLFGGTPEQQKQIRDGEDNMARYNDKVKKAGAAKSGSADSPGLLGPSYSFADELPAPNEIGVRAGGDAGAIMDSAAGINYYVDAIGFGQKTMFNTRDMNPLGLRYFMSTGSTCSNGALMWEYIDTTPKGDLLGKRVDSSLQAMGLPRMRGLAPGILEDARNALNPLPIFGAAMGSGYPKCKQVTMDVGDLNGNVVSPHDSSAVWIKGSIDRSSGRPRQTRWVHDRDGRGNPLYMSRVDFENSPKTFYPDGSAIEGFGSRYIWEKYVDRRTAAGLLVAGIAVALATFAANKE</sequence>
<evidence type="ECO:0000256" key="1">
    <source>
        <dbReference type="SAM" id="MobiDB-lite"/>
    </source>
</evidence>
<evidence type="ECO:0000313" key="2">
    <source>
        <dbReference type="EMBL" id="QHT19256.1"/>
    </source>
</evidence>
<organism evidence="2">
    <name type="scientific">viral metagenome</name>
    <dbReference type="NCBI Taxonomy" id="1070528"/>
    <lineage>
        <taxon>unclassified sequences</taxon>
        <taxon>metagenomes</taxon>
        <taxon>organismal metagenomes</taxon>
    </lineage>
</organism>
<name>A0A6C0DQV9_9ZZZZ</name>
<dbReference type="EMBL" id="MN739664">
    <property type="protein sequence ID" value="QHT19256.1"/>
    <property type="molecule type" value="Genomic_DNA"/>
</dbReference>
<feature type="region of interest" description="Disordered" evidence="1">
    <location>
        <begin position="1"/>
        <end position="20"/>
    </location>
</feature>
<protein>
    <submittedName>
        <fullName evidence="2">Uncharacterized protein</fullName>
    </submittedName>
</protein>
<proteinExistence type="predicted"/>
<accession>A0A6C0DQV9</accession>
<reference evidence="2" key="1">
    <citation type="journal article" date="2020" name="Nature">
        <title>Giant virus diversity and host interactions through global metagenomics.</title>
        <authorList>
            <person name="Schulz F."/>
            <person name="Roux S."/>
            <person name="Paez-Espino D."/>
            <person name="Jungbluth S."/>
            <person name="Walsh D.A."/>
            <person name="Denef V.J."/>
            <person name="McMahon K.D."/>
            <person name="Konstantinidis K.T."/>
            <person name="Eloe-Fadrosh E.A."/>
            <person name="Kyrpides N.C."/>
            <person name="Woyke T."/>
        </authorList>
    </citation>
    <scope>NUCLEOTIDE SEQUENCE</scope>
    <source>
        <strain evidence="2">GVMAG-M-3300023174-57</strain>
    </source>
</reference>